<reference evidence="4 5" key="1">
    <citation type="journal article" date="2012" name="Science">
        <title>The Paleozoic origin of enzymatic lignin decomposition reconstructed from 31 fungal genomes.</title>
        <authorList>
            <person name="Floudas D."/>
            <person name="Binder M."/>
            <person name="Riley R."/>
            <person name="Barry K."/>
            <person name="Blanchette R.A."/>
            <person name="Henrissat B."/>
            <person name="Martinez A.T."/>
            <person name="Otillar R."/>
            <person name="Spatafora J.W."/>
            <person name="Yadav J.S."/>
            <person name="Aerts A."/>
            <person name="Benoit I."/>
            <person name="Boyd A."/>
            <person name="Carlson A."/>
            <person name="Copeland A."/>
            <person name="Coutinho P.M."/>
            <person name="de Vries R.P."/>
            <person name="Ferreira P."/>
            <person name="Findley K."/>
            <person name="Foster B."/>
            <person name="Gaskell J."/>
            <person name="Glotzer D."/>
            <person name="Gorecki P."/>
            <person name="Heitman J."/>
            <person name="Hesse C."/>
            <person name="Hori C."/>
            <person name="Igarashi K."/>
            <person name="Jurgens J.A."/>
            <person name="Kallen N."/>
            <person name="Kersten P."/>
            <person name="Kohler A."/>
            <person name="Kuees U."/>
            <person name="Kumar T.K.A."/>
            <person name="Kuo A."/>
            <person name="LaButti K."/>
            <person name="Larrondo L.F."/>
            <person name="Lindquist E."/>
            <person name="Ling A."/>
            <person name="Lombard V."/>
            <person name="Lucas S."/>
            <person name="Lundell T."/>
            <person name="Martin R."/>
            <person name="McLaughlin D.J."/>
            <person name="Morgenstern I."/>
            <person name="Morin E."/>
            <person name="Murat C."/>
            <person name="Nagy L.G."/>
            <person name="Nolan M."/>
            <person name="Ohm R.A."/>
            <person name="Patyshakuliyeva A."/>
            <person name="Rokas A."/>
            <person name="Ruiz-Duenas F.J."/>
            <person name="Sabat G."/>
            <person name="Salamov A."/>
            <person name="Samejima M."/>
            <person name="Schmutz J."/>
            <person name="Slot J.C."/>
            <person name="St John F."/>
            <person name="Stenlid J."/>
            <person name="Sun H."/>
            <person name="Sun S."/>
            <person name="Syed K."/>
            <person name="Tsang A."/>
            <person name="Wiebenga A."/>
            <person name="Young D."/>
            <person name="Pisabarro A."/>
            <person name="Eastwood D.C."/>
            <person name="Martin F."/>
            <person name="Cullen D."/>
            <person name="Grigoriev I.V."/>
            <person name="Hibbett D.S."/>
        </authorList>
    </citation>
    <scope>NUCLEOTIDE SEQUENCE</scope>
    <source>
        <strain evidence="5">FP-58527</strain>
    </source>
</reference>
<organism evidence="4 5">
    <name type="scientific">Fomitopsis schrenkii</name>
    <name type="common">Brown rot fungus</name>
    <dbReference type="NCBI Taxonomy" id="2126942"/>
    <lineage>
        <taxon>Eukaryota</taxon>
        <taxon>Fungi</taxon>
        <taxon>Dikarya</taxon>
        <taxon>Basidiomycota</taxon>
        <taxon>Agaricomycotina</taxon>
        <taxon>Agaricomycetes</taxon>
        <taxon>Polyporales</taxon>
        <taxon>Fomitopsis</taxon>
    </lineage>
</organism>
<dbReference type="HOGENOM" id="CLU_045004_0_0_1"/>
<dbReference type="InterPro" id="IPR013083">
    <property type="entry name" value="Znf_RING/FYVE/PHD"/>
</dbReference>
<accession>S8DY03</accession>
<proteinExistence type="predicted"/>
<dbReference type="InterPro" id="IPR031824">
    <property type="entry name" value="RNF220_mid"/>
</dbReference>
<feature type="domain" description="RING-type" evidence="3">
    <location>
        <begin position="359"/>
        <end position="398"/>
    </location>
</feature>
<feature type="compositionally biased region" description="Basic residues" evidence="2">
    <location>
        <begin position="69"/>
        <end position="81"/>
    </location>
</feature>
<dbReference type="AlphaFoldDB" id="S8DY03"/>
<evidence type="ECO:0000256" key="1">
    <source>
        <dbReference type="PROSITE-ProRule" id="PRU00175"/>
    </source>
</evidence>
<dbReference type="EMBL" id="KE504196">
    <property type="protein sequence ID" value="EPS96018.1"/>
    <property type="molecule type" value="Genomic_DNA"/>
</dbReference>
<evidence type="ECO:0000313" key="4">
    <source>
        <dbReference type="EMBL" id="EPS96018.1"/>
    </source>
</evidence>
<dbReference type="Proteomes" id="UP000015241">
    <property type="component" value="Unassembled WGS sequence"/>
</dbReference>
<dbReference type="PANTHER" id="PTHR13459:SF1">
    <property type="entry name" value="E3 UBIQUITIN-PROTEIN LIGASE RNF220 ISOFORM X1"/>
    <property type="match status" value="1"/>
</dbReference>
<keyword evidence="1" id="KW-0862">Zinc</keyword>
<dbReference type="Pfam" id="PF13923">
    <property type="entry name" value="zf-C3HC4_2"/>
    <property type="match status" value="1"/>
</dbReference>
<dbReference type="GO" id="GO:0016567">
    <property type="term" value="P:protein ubiquitination"/>
    <property type="evidence" value="ECO:0007669"/>
    <property type="project" value="TreeGrafter"/>
</dbReference>
<dbReference type="GO" id="GO:0008270">
    <property type="term" value="F:zinc ion binding"/>
    <property type="evidence" value="ECO:0007669"/>
    <property type="project" value="UniProtKB-KW"/>
</dbReference>
<keyword evidence="5" id="KW-1185">Reference proteome</keyword>
<dbReference type="PROSITE" id="PS50089">
    <property type="entry name" value="ZF_RING_2"/>
    <property type="match status" value="1"/>
</dbReference>
<sequence length="411" mass="45250">MPLVSLQPISRSAKRAETRPCPICHESIPIRLLGKHSELEMTRVDEIIHQIGSTEVLADAEPDDGMTSRSRRSAVKARKSLNSRSSSSKFASTSELTLDQINKIVRTIRNRRKQRHTKLRELTREEDETQWWSGHRRGEHEEGTACPVCGRVVTGDTDVVEAHVDSCLAHANILEQEAAHRNTPEEEDDLDVDIDGEGVLESVTAGVSFRGTGFDVRDRSQQDVDDDIDVDGEDDVLFGAAQFTEGDIIQLTNGDPDGSAASEAGDDPVELYTSQEGSSTMALKDLVANGKLVRRKAHNVGDLKQTVDEVMGIGEAEEVEKAIEKARRGKNDAALIKALESKVQLVVSTRVSSSTSLLCRICLDPYSEPTISTGCWHTCCRECWLRCLGATKLCPICKRITAAGELRRVYL</sequence>
<feature type="compositionally biased region" description="Low complexity" evidence="2">
    <location>
        <begin position="82"/>
        <end position="93"/>
    </location>
</feature>
<dbReference type="InParanoid" id="S8DY03"/>
<dbReference type="STRING" id="743788.S8DY03"/>
<name>S8DY03_FOMSC</name>
<dbReference type="PANTHER" id="PTHR13459">
    <property type="entry name" value="E3 UBIQUITIN-PROTEIN LIGASE RNF220 ISOFORM X1"/>
    <property type="match status" value="1"/>
</dbReference>
<dbReference type="eggNOG" id="ENOG502QR1N">
    <property type="taxonomic scope" value="Eukaryota"/>
</dbReference>
<evidence type="ECO:0000259" key="3">
    <source>
        <dbReference type="PROSITE" id="PS50089"/>
    </source>
</evidence>
<dbReference type="GO" id="GO:0061630">
    <property type="term" value="F:ubiquitin protein ligase activity"/>
    <property type="evidence" value="ECO:0007669"/>
    <property type="project" value="TreeGrafter"/>
</dbReference>
<dbReference type="InterPro" id="IPR001841">
    <property type="entry name" value="Znf_RING"/>
</dbReference>
<feature type="region of interest" description="Disordered" evidence="2">
    <location>
        <begin position="58"/>
        <end position="93"/>
    </location>
</feature>
<keyword evidence="1" id="KW-0863">Zinc-finger</keyword>
<dbReference type="InterPro" id="IPR052443">
    <property type="entry name" value="E3_ubiq-ligase_RNF220-like"/>
</dbReference>
<evidence type="ECO:0000256" key="2">
    <source>
        <dbReference type="SAM" id="MobiDB-lite"/>
    </source>
</evidence>
<protein>
    <recommendedName>
        <fullName evidence="3">RING-type domain-containing protein</fullName>
    </recommendedName>
</protein>
<gene>
    <name evidence="4" type="ORF">FOMPIDRAFT_1131420</name>
</gene>
<evidence type="ECO:0000313" key="5">
    <source>
        <dbReference type="Proteomes" id="UP000015241"/>
    </source>
</evidence>
<dbReference type="OrthoDB" id="6270329at2759"/>
<dbReference type="SUPFAM" id="SSF57850">
    <property type="entry name" value="RING/U-box"/>
    <property type="match status" value="1"/>
</dbReference>
<dbReference type="Pfam" id="PF15926">
    <property type="entry name" value="RNF220"/>
    <property type="match status" value="1"/>
</dbReference>
<keyword evidence="1" id="KW-0479">Metal-binding</keyword>
<dbReference type="Gene3D" id="3.30.40.10">
    <property type="entry name" value="Zinc/RING finger domain, C3HC4 (zinc finger)"/>
    <property type="match status" value="1"/>
</dbReference>